<dbReference type="Proteomes" id="UP000186817">
    <property type="component" value="Unassembled WGS sequence"/>
</dbReference>
<accession>A0A1Q9BYA9</accession>
<feature type="region of interest" description="Disordered" evidence="1">
    <location>
        <begin position="31"/>
        <end position="129"/>
    </location>
</feature>
<evidence type="ECO:0000256" key="1">
    <source>
        <dbReference type="SAM" id="MobiDB-lite"/>
    </source>
</evidence>
<reference evidence="2 3" key="1">
    <citation type="submission" date="2016-02" db="EMBL/GenBank/DDBJ databases">
        <title>Genome analysis of coral dinoflagellate symbionts highlights evolutionary adaptations to a symbiotic lifestyle.</title>
        <authorList>
            <person name="Aranda M."/>
            <person name="Li Y."/>
            <person name="Liew Y.J."/>
            <person name="Baumgarten S."/>
            <person name="Simakov O."/>
            <person name="Wilson M."/>
            <person name="Piel J."/>
            <person name="Ashoor H."/>
            <person name="Bougouffa S."/>
            <person name="Bajic V.B."/>
            <person name="Ryu T."/>
            <person name="Ravasi T."/>
            <person name="Bayer T."/>
            <person name="Micklem G."/>
            <person name="Kim H."/>
            <person name="Bhak J."/>
            <person name="Lajeunesse T.C."/>
            <person name="Voolstra C.R."/>
        </authorList>
    </citation>
    <scope>NUCLEOTIDE SEQUENCE [LARGE SCALE GENOMIC DNA]</scope>
    <source>
        <strain evidence="2 3">CCMP2467</strain>
    </source>
</reference>
<evidence type="ECO:0000313" key="3">
    <source>
        <dbReference type="Proteomes" id="UP000186817"/>
    </source>
</evidence>
<feature type="compositionally biased region" description="Basic and acidic residues" evidence="1">
    <location>
        <begin position="83"/>
        <end position="100"/>
    </location>
</feature>
<organism evidence="2 3">
    <name type="scientific">Symbiodinium microadriaticum</name>
    <name type="common">Dinoflagellate</name>
    <name type="synonym">Zooxanthella microadriatica</name>
    <dbReference type="NCBI Taxonomy" id="2951"/>
    <lineage>
        <taxon>Eukaryota</taxon>
        <taxon>Sar</taxon>
        <taxon>Alveolata</taxon>
        <taxon>Dinophyceae</taxon>
        <taxon>Suessiales</taxon>
        <taxon>Symbiodiniaceae</taxon>
        <taxon>Symbiodinium</taxon>
    </lineage>
</organism>
<proteinExistence type="predicted"/>
<evidence type="ECO:0000313" key="2">
    <source>
        <dbReference type="EMBL" id="OLP75639.1"/>
    </source>
</evidence>
<feature type="compositionally biased region" description="Basic and acidic residues" evidence="1">
    <location>
        <begin position="51"/>
        <end position="68"/>
    </location>
</feature>
<protein>
    <submittedName>
        <fullName evidence="2">Uncharacterized protein</fullName>
    </submittedName>
</protein>
<sequence length="191" mass="20697">MIALLIPKALRPIKVHAQASLKFLLRKKLRQARGENEKTPSTPTPLPLPKELQEPKDQGNGLEHETHSFNRQISAPAAVNKELSLKEALKKTDEKKKKGVQDYSPASASAAVQGTKGETLKGEKDEHRPDVSWALNLPCREQMPPVSPAECGFRLLCGSHQMPHPQKASSGGEDSYFLCANGSAAGKMGGT</sequence>
<keyword evidence="3" id="KW-1185">Reference proteome</keyword>
<dbReference type="AlphaFoldDB" id="A0A1Q9BYA9"/>
<dbReference type="EMBL" id="LSRX01002355">
    <property type="protein sequence ID" value="OLP75639.1"/>
    <property type="molecule type" value="Genomic_DNA"/>
</dbReference>
<gene>
    <name evidence="2" type="ORF">AK812_SmicGene44532</name>
</gene>
<feature type="non-terminal residue" evidence="2">
    <location>
        <position position="191"/>
    </location>
</feature>
<comment type="caution">
    <text evidence="2">The sequence shown here is derived from an EMBL/GenBank/DDBJ whole genome shotgun (WGS) entry which is preliminary data.</text>
</comment>
<name>A0A1Q9BYA9_SYMMI</name>
<feature type="compositionally biased region" description="Basic and acidic residues" evidence="1">
    <location>
        <begin position="118"/>
        <end position="129"/>
    </location>
</feature>